<sequence length="35" mass="4477">MKFQVKSMLLHIRWDSFKYWNAQRRRRIFLESCSD</sequence>
<evidence type="ECO:0000313" key="2">
    <source>
        <dbReference type="Proteomes" id="UP001497382"/>
    </source>
</evidence>
<proteinExistence type="predicted"/>
<comment type="caution">
    <text evidence="1">The sequence shown here is derived from an EMBL/GenBank/DDBJ whole genome shotgun (WGS) entry which is preliminary data.</text>
</comment>
<gene>
    <name evidence="1" type="ORF">LARSCL_LOCUS14520</name>
</gene>
<reference evidence="1 2" key="1">
    <citation type="submission" date="2024-04" db="EMBL/GenBank/DDBJ databases">
        <authorList>
            <person name="Rising A."/>
            <person name="Reimegard J."/>
            <person name="Sonavane S."/>
            <person name="Akerstrom W."/>
            <person name="Nylinder S."/>
            <person name="Hedman E."/>
            <person name="Kallberg Y."/>
        </authorList>
    </citation>
    <scope>NUCLEOTIDE SEQUENCE [LARGE SCALE GENOMIC DNA]</scope>
</reference>
<accession>A0AAV2ASB4</accession>
<evidence type="ECO:0000313" key="1">
    <source>
        <dbReference type="EMBL" id="CAL1286933.1"/>
    </source>
</evidence>
<dbReference type="Proteomes" id="UP001497382">
    <property type="component" value="Unassembled WGS sequence"/>
</dbReference>
<keyword evidence="2" id="KW-1185">Reference proteome</keyword>
<dbReference type="EMBL" id="CAXIEN010000210">
    <property type="protein sequence ID" value="CAL1286933.1"/>
    <property type="molecule type" value="Genomic_DNA"/>
</dbReference>
<organism evidence="1 2">
    <name type="scientific">Larinioides sclopetarius</name>
    <dbReference type="NCBI Taxonomy" id="280406"/>
    <lineage>
        <taxon>Eukaryota</taxon>
        <taxon>Metazoa</taxon>
        <taxon>Ecdysozoa</taxon>
        <taxon>Arthropoda</taxon>
        <taxon>Chelicerata</taxon>
        <taxon>Arachnida</taxon>
        <taxon>Araneae</taxon>
        <taxon>Araneomorphae</taxon>
        <taxon>Entelegynae</taxon>
        <taxon>Araneoidea</taxon>
        <taxon>Araneidae</taxon>
        <taxon>Larinioides</taxon>
    </lineage>
</organism>
<dbReference type="AlphaFoldDB" id="A0AAV2ASB4"/>
<name>A0AAV2ASB4_9ARAC</name>
<protein>
    <submittedName>
        <fullName evidence="1">Uncharacterized protein</fullName>
    </submittedName>
</protein>